<protein>
    <submittedName>
        <fullName evidence="8">Aromatic ring-hydroxylating dioxygenase subunit alpha</fullName>
        <ecNumber evidence="8">1.14.13.-</ecNumber>
    </submittedName>
</protein>
<sequence length="383" mass="42645">MKPATASDWLDRTRRHMAAGSTDMADQVTRIDTARYVDPVRLAAEESTLFRRYPVAVSFASKLAKPGDYVTHDLLDLPLLLTRDQGGRLNAFLNVCRHRGAKLVWERGGCGRRALVCPYHAWTYDMAGALRGIPHEDGFAGVDRATRGLVRLPVAEAFGLVFVVPSPGEAYDFDGFLGGIRDDLDSFGLGDHVLYDEREIGVAANWKVVVEGGLETYHVRHAHRTTIAPMFTDNVIVADRLDPHMRLFFTKQVAQDLTRSDGTRLSVRDYGNLLYFIFPNLLILVQPDHATAMIVLPDGTDACRIHGGALIPQPAETPKARAHWDRNVKIFWDALDEDFQMAQAIQRGFRSGANSHLTFGRFEQGCGWFHDSMDRALAAEPSA</sequence>
<keyword evidence="8" id="KW-0223">Dioxygenase</keyword>
<keyword evidence="3" id="KW-0479">Metal-binding</keyword>
<dbReference type="Gene3D" id="3.90.380.10">
    <property type="entry name" value="Naphthalene 1,2-dioxygenase Alpha Subunit, Chain A, domain 1"/>
    <property type="match status" value="2"/>
</dbReference>
<dbReference type="EC" id="1.14.13.-" evidence="8"/>
<dbReference type="PROSITE" id="PS51296">
    <property type="entry name" value="RIESKE"/>
    <property type="match status" value="1"/>
</dbReference>
<evidence type="ECO:0000256" key="1">
    <source>
        <dbReference type="ARBA" id="ARBA00001962"/>
    </source>
</evidence>
<comment type="cofactor">
    <cofactor evidence="1">
        <name>Fe cation</name>
        <dbReference type="ChEBI" id="CHEBI:24875"/>
    </cofactor>
</comment>
<dbReference type="PANTHER" id="PTHR43756">
    <property type="entry name" value="CHOLINE MONOOXYGENASE, CHLOROPLASTIC"/>
    <property type="match status" value="1"/>
</dbReference>
<dbReference type="RefSeq" id="WP_379729813.1">
    <property type="nucleotide sequence ID" value="NZ_JBHRYJ010000007.1"/>
</dbReference>
<dbReference type="EMBL" id="JBHRYJ010000007">
    <property type="protein sequence ID" value="MFC3678204.1"/>
    <property type="molecule type" value="Genomic_DNA"/>
</dbReference>
<keyword evidence="9" id="KW-1185">Reference proteome</keyword>
<evidence type="ECO:0000256" key="4">
    <source>
        <dbReference type="ARBA" id="ARBA00023002"/>
    </source>
</evidence>
<organism evidence="8 9">
    <name type="scientific">Ferrovibrio xuzhouensis</name>
    <dbReference type="NCBI Taxonomy" id="1576914"/>
    <lineage>
        <taxon>Bacteria</taxon>
        <taxon>Pseudomonadati</taxon>
        <taxon>Pseudomonadota</taxon>
        <taxon>Alphaproteobacteria</taxon>
        <taxon>Rhodospirillales</taxon>
        <taxon>Rhodospirillaceae</taxon>
        <taxon>Ferrovibrio</taxon>
    </lineage>
</organism>
<dbReference type="GO" id="GO:0051213">
    <property type="term" value="F:dioxygenase activity"/>
    <property type="evidence" value="ECO:0007669"/>
    <property type="project" value="UniProtKB-KW"/>
</dbReference>
<keyword evidence="4 8" id="KW-0560">Oxidoreductase</keyword>
<feature type="domain" description="Rieske" evidence="7">
    <location>
        <begin position="56"/>
        <end position="163"/>
    </location>
</feature>
<dbReference type="InterPro" id="IPR015879">
    <property type="entry name" value="Ring_hydroxy_dOase_asu_C_dom"/>
</dbReference>
<dbReference type="Gene3D" id="2.102.10.10">
    <property type="entry name" value="Rieske [2Fe-2S] iron-sulphur domain"/>
    <property type="match status" value="1"/>
</dbReference>
<dbReference type="Proteomes" id="UP001595711">
    <property type="component" value="Unassembled WGS sequence"/>
</dbReference>
<keyword evidence="5" id="KW-0408">Iron</keyword>
<comment type="caution">
    <text evidence="8">The sequence shown here is derived from an EMBL/GenBank/DDBJ whole genome shotgun (WGS) entry which is preliminary data.</text>
</comment>
<dbReference type="SUPFAM" id="SSF55961">
    <property type="entry name" value="Bet v1-like"/>
    <property type="match status" value="1"/>
</dbReference>
<evidence type="ECO:0000256" key="6">
    <source>
        <dbReference type="ARBA" id="ARBA00023014"/>
    </source>
</evidence>
<evidence type="ECO:0000256" key="5">
    <source>
        <dbReference type="ARBA" id="ARBA00023004"/>
    </source>
</evidence>
<dbReference type="InterPro" id="IPR001663">
    <property type="entry name" value="Rng_hydr_dOase-A"/>
</dbReference>
<dbReference type="CDD" id="cd03469">
    <property type="entry name" value="Rieske_RO_Alpha_N"/>
    <property type="match status" value="1"/>
</dbReference>
<reference evidence="9" key="1">
    <citation type="journal article" date="2019" name="Int. J. Syst. Evol. Microbiol.">
        <title>The Global Catalogue of Microorganisms (GCM) 10K type strain sequencing project: providing services to taxonomists for standard genome sequencing and annotation.</title>
        <authorList>
            <consortium name="The Broad Institute Genomics Platform"/>
            <consortium name="The Broad Institute Genome Sequencing Center for Infectious Disease"/>
            <person name="Wu L."/>
            <person name="Ma J."/>
        </authorList>
    </citation>
    <scope>NUCLEOTIDE SEQUENCE [LARGE SCALE GENOMIC DNA]</scope>
    <source>
        <strain evidence="9">KCTC 42182</strain>
    </source>
</reference>
<evidence type="ECO:0000259" key="7">
    <source>
        <dbReference type="PROSITE" id="PS51296"/>
    </source>
</evidence>
<dbReference type="Pfam" id="PF00355">
    <property type="entry name" value="Rieske"/>
    <property type="match status" value="1"/>
</dbReference>
<evidence type="ECO:0000256" key="3">
    <source>
        <dbReference type="ARBA" id="ARBA00022723"/>
    </source>
</evidence>
<keyword evidence="6" id="KW-0411">Iron-sulfur</keyword>
<dbReference type="Pfam" id="PF00848">
    <property type="entry name" value="Ring_hydroxyl_A"/>
    <property type="match status" value="1"/>
</dbReference>
<dbReference type="SUPFAM" id="SSF50022">
    <property type="entry name" value="ISP domain"/>
    <property type="match status" value="1"/>
</dbReference>
<accession>A0ABV7VL71</accession>
<evidence type="ECO:0000256" key="2">
    <source>
        <dbReference type="ARBA" id="ARBA00022714"/>
    </source>
</evidence>
<dbReference type="InterPro" id="IPR017941">
    <property type="entry name" value="Rieske_2Fe-2S"/>
</dbReference>
<evidence type="ECO:0000313" key="8">
    <source>
        <dbReference type="EMBL" id="MFC3678204.1"/>
    </source>
</evidence>
<dbReference type="PRINTS" id="PR00090">
    <property type="entry name" value="RNGDIOXGNASE"/>
</dbReference>
<name>A0ABV7VL71_9PROT</name>
<dbReference type="PANTHER" id="PTHR43756:SF5">
    <property type="entry name" value="CHOLINE MONOOXYGENASE, CHLOROPLASTIC"/>
    <property type="match status" value="1"/>
</dbReference>
<dbReference type="InterPro" id="IPR036922">
    <property type="entry name" value="Rieske_2Fe-2S_sf"/>
</dbReference>
<evidence type="ECO:0000313" key="9">
    <source>
        <dbReference type="Proteomes" id="UP001595711"/>
    </source>
</evidence>
<gene>
    <name evidence="8" type="ORF">ACFOOQ_21825</name>
</gene>
<keyword evidence="2" id="KW-0001">2Fe-2S</keyword>
<proteinExistence type="predicted"/>